<dbReference type="InterPro" id="IPR014956">
    <property type="entry name" value="ParBc_2"/>
</dbReference>
<dbReference type="EMBL" id="JAVIDA010000025">
    <property type="protein sequence ID" value="MDQ9072760.1"/>
    <property type="molecule type" value="Genomic_DNA"/>
</dbReference>
<evidence type="ECO:0000313" key="2">
    <source>
        <dbReference type="EMBL" id="MDQ9072760.1"/>
    </source>
</evidence>
<sequence length="419" mass="46533">MKNISHNMSILALTLSCFVGLSACNDTKESTVITTPKPPVDQRDQRFLTAKAGDVVQVVIDDLIPTQGAVGYDQIYYKLGRWQGDPNRPTWQADPKNQLVYLNKTIGKKFSDYCEAIGAKGRDDFASIADLQKANLKDLSTFGCQEQPGTEDKDLKTVVVGYDGKLYLTDGHHTMTEYRELPDGGGQLKVWVKVVANYSDIKNADEFWNKLLANNQAWLKDGKNQSITYQQLPKNLGLLSTDNPNGMQNNPYRSLVYFTRDIGYTKLPTAADYTEFLWEDWYNKQIAKGAVQPLSYYHSDVKNYAETDVLGVATIKSDLSVSGNPISYQAAIAQYSILMGTTPQTDIIYGTFTAKDMGAIQLEKSAAKGSATTDAISAFDDLNRDEVKKDQTPRTGGSLWYAVKYAKCGKPQTGTCWGW</sequence>
<keyword evidence="1" id="KW-0732">Signal</keyword>
<name>A0AAW8JMH9_9GAMM</name>
<protein>
    <submittedName>
        <fullName evidence="2">ParB/Srx family N-terminal domain-containing protein</fullName>
    </submittedName>
</protein>
<dbReference type="InterPro" id="IPR036086">
    <property type="entry name" value="ParB/Sulfiredoxin_sf"/>
</dbReference>
<evidence type="ECO:0000256" key="1">
    <source>
        <dbReference type="SAM" id="SignalP"/>
    </source>
</evidence>
<dbReference type="Gene3D" id="3.90.1530.10">
    <property type="entry name" value="Conserved hypothetical protein from pyrococcus furiosus pfu- 392566-001, ParB domain"/>
    <property type="match status" value="1"/>
</dbReference>
<dbReference type="Pfam" id="PF08857">
    <property type="entry name" value="ParBc_2"/>
    <property type="match status" value="1"/>
</dbReference>
<dbReference type="AlphaFoldDB" id="A0AAW8JMH9"/>
<dbReference type="SUPFAM" id="SSF110849">
    <property type="entry name" value="ParB/Sulfiredoxin"/>
    <property type="match status" value="1"/>
</dbReference>
<dbReference type="CDD" id="cd16390">
    <property type="entry name" value="ParB_N_Srx_like"/>
    <property type="match status" value="1"/>
</dbReference>
<feature type="signal peptide" evidence="1">
    <location>
        <begin position="1"/>
        <end position="23"/>
    </location>
</feature>
<reference evidence="2" key="1">
    <citation type="submission" date="2023-08" db="EMBL/GenBank/DDBJ databases">
        <title>Emergence of clinically-relevant ST2 carbapenem-resistant Acinetobacter baumannii strains in hospital sewages in Zhejiang, East of China.</title>
        <authorList>
            <person name="Kaichao C."/>
            <person name="Zhang R."/>
        </authorList>
    </citation>
    <scope>NUCLEOTIDE SEQUENCE</scope>
    <source>
        <strain evidence="2">M-SY-60</strain>
    </source>
</reference>
<dbReference type="Proteomes" id="UP001243195">
    <property type="component" value="Unassembled WGS sequence"/>
</dbReference>
<organism evidence="2 3">
    <name type="scientific">Acinetobacter gerneri</name>
    <dbReference type="NCBI Taxonomy" id="202952"/>
    <lineage>
        <taxon>Bacteria</taxon>
        <taxon>Pseudomonadati</taxon>
        <taxon>Pseudomonadota</taxon>
        <taxon>Gammaproteobacteria</taxon>
        <taxon>Moraxellales</taxon>
        <taxon>Moraxellaceae</taxon>
        <taxon>Acinetobacter</taxon>
    </lineage>
</organism>
<accession>A0AAW8JMH9</accession>
<evidence type="ECO:0000313" key="3">
    <source>
        <dbReference type="Proteomes" id="UP001243195"/>
    </source>
</evidence>
<proteinExistence type="predicted"/>
<comment type="caution">
    <text evidence="2">The sequence shown here is derived from an EMBL/GenBank/DDBJ whole genome shotgun (WGS) entry which is preliminary data.</text>
</comment>
<feature type="chain" id="PRO_5043566755" evidence="1">
    <location>
        <begin position="24"/>
        <end position="419"/>
    </location>
</feature>
<gene>
    <name evidence="2" type="ORF">RFH51_14975</name>
</gene>
<dbReference type="RefSeq" id="WP_308956947.1">
    <property type="nucleotide sequence ID" value="NZ_JAVICY010000027.1"/>
</dbReference>
<dbReference type="PROSITE" id="PS51257">
    <property type="entry name" value="PROKAR_LIPOPROTEIN"/>
    <property type="match status" value="1"/>
</dbReference>